<accession>A0A423TKX5</accession>
<dbReference type="EMBL" id="QCYY01001567">
    <property type="protein sequence ID" value="ROT77111.1"/>
    <property type="molecule type" value="Genomic_DNA"/>
</dbReference>
<dbReference type="GO" id="GO:0046872">
    <property type="term" value="F:metal ion binding"/>
    <property type="evidence" value="ECO:0007669"/>
    <property type="project" value="UniProtKB-KW"/>
</dbReference>
<dbReference type="SMART" id="SM00079">
    <property type="entry name" value="PBPe"/>
    <property type="match status" value="1"/>
</dbReference>
<evidence type="ECO:0000256" key="7">
    <source>
        <dbReference type="ARBA" id="ARBA00022475"/>
    </source>
</evidence>
<comment type="similarity">
    <text evidence="5">Belongs to the peptidase M1 family.</text>
</comment>
<evidence type="ECO:0000256" key="3">
    <source>
        <dbReference type="ARBA" id="ARBA00004609"/>
    </source>
</evidence>
<evidence type="ECO:0000256" key="14">
    <source>
        <dbReference type="ARBA" id="ARBA00023049"/>
    </source>
</evidence>
<evidence type="ECO:0000256" key="13">
    <source>
        <dbReference type="ARBA" id="ARBA00022989"/>
    </source>
</evidence>
<reference evidence="24 25" key="1">
    <citation type="submission" date="2018-04" db="EMBL/GenBank/DDBJ databases">
        <authorList>
            <person name="Zhang X."/>
            <person name="Yuan J."/>
            <person name="Li F."/>
            <person name="Xiang J."/>
        </authorList>
    </citation>
    <scope>NUCLEOTIDE SEQUENCE [LARGE SCALE GENOMIC DNA]</scope>
    <source>
        <tissue evidence="24">Muscle</tissue>
    </source>
</reference>
<proteinExistence type="inferred from homology"/>
<evidence type="ECO:0000313" key="25">
    <source>
        <dbReference type="Proteomes" id="UP000283509"/>
    </source>
</evidence>
<dbReference type="InterPro" id="IPR015683">
    <property type="entry name" value="Ionotropic_Glu_rcpt"/>
</dbReference>
<evidence type="ECO:0000256" key="20">
    <source>
        <dbReference type="ARBA" id="ARBA00023303"/>
    </source>
</evidence>
<feature type="domain" description="Ionotropic glutamate receptor C-terminal" evidence="23">
    <location>
        <begin position="321"/>
        <end position="659"/>
    </location>
</feature>
<evidence type="ECO:0000256" key="16">
    <source>
        <dbReference type="ARBA" id="ARBA00023136"/>
    </source>
</evidence>
<keyword evidence="12" id="KW-0378">Hydrolase</keyword>
<evidence type="ECO:0000256" key="4">
    <source>
        <dbReference type="ARBA" id="ARBA00008685"/>
    </source>
</evidence>
<feature type="transmembrane region" description="Helical" evidence="22">
    <location>
        <begin position="435"/>
        <end position="453"/>
    </location>
</feature>
<dbReference type="Pfam" id="PF11838">
    <property type="entry name" value="ERAP1_C"/>
    <property type="match status" value="1"/>
</dbReference>
<feature type="compositionally biased region" description="Basic residues" evidence="21">
    <location>
        <begin position="141"/>
        <end position="153"/>
    </location>
</feature>
<evidence type="ECO:0000256" key="1">
    <source>
        <dbReference type="ARBA" id="ARBA00001947"/>
    </source>
</evidence>
<feature type="transmembrane region" description="Helical" evidence="22">
    <location>
        <begin position="494"/>
        <end position="519"/>
    </location>
</feature>
<keyword evidence="10" id="KW-0479">Metal-binding</keyword>
<evidence type="ECO:0000256" key="22">
    <source>
        <dbReference type="SAM" id="Phobius"/>
    </source>
</evidence>
<comment type="subcellular location">
    <subcellularLocation>
        <location evidence="3">Cell membrane</location>
        <topology evidence="3">Lipid-anchor</topology>
        <topology evidence="3">GPI-anchor</topology>
    </subcellularLocation>
    <subcellularLocation>
        <location evidence="2">Membrane</location>
        <topology evidence="2">Multi-pass membrane protein</topology>
    </subcellularLocation>
</comment>
<evidence type="ECO:0000256" key="9">
    <source>
        <dbReference type="ARBA" id="ARBA00022692"/>
    </source>
</evidence>
<gene>
    <name evidence="24" type="ORF">C7M84_004273</name>
</gene>
<sequence>MLTQERFLLERGTNSSNIRDYKWWVPLTYTTQSEANFNQTQAKLWMMDTEDYIWVVFNLQQTGYYRVNYDDHNWNLIIQQLKKDHQVICPINRAQIIDDAMNFAKAVYHRLMSAFIRNLVFFVPCDAPTPSPPRASENARRPRALRKRPRASHRAGPSPDVAALFGPTVTRGREKYRGSRGRAWQVILGEDLLAPSRPPGEGSRLDGRQLPQALPYAFLAVFLFFFSPFIHVLNPQTSPRLLPLDHAGMRLKEVYTLQGLEGKGWCRTWGAFGLPRRLHLCVLRGKAQNFRGHVITLASFPYPPYVMIGKQCQAKLPETFSYDPTCFTKPPAHLVNKEHYVGYLIDIVEAVAANLNFTYRVQPPKDKNQFIFGVGSSDNESGLVGMVSKGEAEIVLASLSISKERSRAIDFSTHIDYYVRNLWTTYVMSFHTSTWVGTAALVLVATWTLWVIHRAERHTPEDLRSFRDLLFLFFSCLVQQGVPSTPHTYRGRAVFCVFWFACVILYASYTAGLTSALTVSTEGPPFTSLMGAVDVYPSWEIGISKGTAIEEFVKDAQGTEYRTLMKLLSADPGLYVSSEDEGIHRMLTSNYVFFTDSPIMRFMLRDNCSIREIHVNLFKSYGHLGYMKNLPFAWVIDAELSLMSDSGVLDRLNKKWWGRGTPCEDPSHFTELGFVQTATAFLILLVGLGLASFFLITEKIIGRRFKSRINRETKSLYIRGGTRTAAERARKHFLVIPDPKYANDYGGLVPTGS</sequence>
<keyword evidence="6" id="KW-0813">Transport</keyword>
<dbReference type="Gene3D" id="3.40.190.10">
    <property type="entry name" value="Periplasmic binding protein-like II"/>
    <property type="match status" value="1"/>
</dbReference>
<evidence type="ECO:0000256" key="12">
    <source>
        <dbReference type="ARBA" id="ARBA00022801"/>
    </source>
</evidence>
<name>A0A423TKX5_PENVA</name>
<dbReference type="Gene3D" id="2.60.40.1910">
    <property type="match status" value="1"/>
</dbReference>
<dbReference type="Pfam" id="PF10613">
    <property type="entry name" value="Lig_chan-Glu_bd"/>
    <property type="match status" value="1"/>
</dbReference>
<feature type="transmembrane region" description="Helical" evidence="22">
    <location>
        <begin position="674"/>
        <end position="696"/>
    </location>
</feature>
<comment type="similarity">
    <text evidence="4">Belongs to the glutamate-gated ion channel (TC 1.A.10.1) family.</text>
</comment>
<evidence type="ECO:0000256" key="15">
    <source>
        <dbReference type="ARBA" id="ARBA00023065"/>
    </source>
</evidence>
<keyword evidence="18" id="KW-0325">Glycoprotein</keyword>
<feature type="region of interest" description="Disordered" evidence="21">
    <location>
        <begin position="130"/>
        <end position="164"/>
    </location>
</feature>
<keyword evidence="17 24" id="KW-0675">Receptor</keyword>
<evidence type="ECO:0000256" key="6">
    <source>
        <dbReference type="ARBA" id="ARBA00022448"/>
    </source>
</evidence>
<evidence type="ECO:0000256" key="2">
    <source>
        <dbReference type="ARBA" id="ARBA00004141"/>
    </source>
</evidence>
<keyword evidence="14" id="KW-0645">Protease</keyword>
<dbReference type="InterPro" id="IPR019594">
    <property type="entry name" value="Glu/Gly-bd"/>
</dbReference>
<comment type="cofactor">
    <cofactor evidence="1">
        <name>Zn(2+)</name>
        <dbReference type="ChEBI" id="CHEBI:29105"/>
    </cofactor>
</comment>
<keyword evidence="8" id="KW-0336">GPI-anchor</keyword>
<comment type="caution">
    <text evidence="24">The sequence shown here is derived from an EMBL/GenBank/DDBJ whole genome shotgun (WGS) entry which is preliminary data.</text>
</comment>
<dbReference type="Pfam" id="PF00060">
    <property type="entry name" value="Lig_chan"/>
    <property type="match status" value="1"/>
</dbReference>
<dbReference type="SUPFAM" id="SSF53850">
    <property type="entry name" value="Periplasmic binding protein-like II"/>
    <property type="match status" value="1"/>
</dbReference>
<dbReference type="PANTHER" id="PTHR18966">
    <property type="entry name" value="IONOTROPIC GLUTAMATE RECEPTOR"/>
    <property type="match status" value="1"/>
</dbReference>
<keyword evidence="25" id="KW-1185">Reference proteome</keyword>
<protein>
    <submittedName>
        <fullName evidence="24">Glutamate receptor ionotropic, kainate 3</fullName>
    </submittedName>
</protein>
<evidence type="ECO:0000256" key="5">
    <source>
        <dbReference type="ARBA" id="ARBA00010136"/>
    </source>
</evidence>
<evidence type="ECO:0000256" key="18">
    <source>
        <dbReference type="ARBA" id="ARBA00023180"/>
    </source>
</evidence>
<dbReference type="Proteomes" id="UP000283509">
    <property type="component" value="Unassembled WGS sequence"/>
</dbReference>
<dbReference type="AlphaFoldDB" id="A0A423TKX5"/>
<dbReference type="GO" id="GO:0098552">
    <property type="term" value="C:side of membrane"/>
    <property type="evidence" value="ECO:0007669"/>
    <property type="project" value="UniProtKB-KW"/>
</dbReference>
<evidence type="ECO:0000256" key="17">
    <source>
        <dbReference type="ARBA" id="ARBA00023170"/>
    </source>
</evidence>
<evidence type="ECO:0000256" key="21">
    <source>
        <dbReference type="SAM" id="MobiDB-lite"/>
    </source>
</evidence>
<keyword evidence="15" id="KW-0406">Ion transport</keyword>
<keyword evidence="13 22" id="KW-1133">Transmembrane helix</keyword>
<evidence type="ECO:0000313" key="24">
    <source>
        <dbReference type="EMBL" id="ROT77111.1"/>
    </source>
</evidence>
<dbReference type="GO" id="GO:0008237">
    <property type="term" value="F:metallopeptidase activity"/>
    <property type="evidence" value="ECO:0007669"/>
    <property type="project" value="UniProtKB-KW"/>
</dbReference>
<keyword evidence="11" id="KW-0732">Signal</keyword>
<dbReference type="GO" id="GO:0015276">
    <property type="term" value="F:ligand-gated monoatomic ion channel activity"/>
    <property type="evidence" value="ECO:0007669"/>
    <property type="project" value="InterPro"/>
</dbReference>
<keyword evidence="8" id="KW-0449">Lipoprotein</keyword>
<evidence type="ECO:0000259" key="23">
    <source>
        <dbReference type="SMART" id="SM00079"/>
    </source>
</evidence>
<evidence type="ECO:0000256" key="11">
    <source>
        <dbReference type="ARBA" id="ARBA00022729"/>
    </source>
</evidence>
<evidence type="ECO:0000256" key="19">
    <source>
        <dbReference type="ARBA" id="ARBA00023286"/>
    </source>
</evidence>
<dbReference type="OrthoDB" id="6352103at2759"/>
<organism evidence="24 25">
    <name type="scientific">Penaeus vannamei</name>
    <name type="common">Whiteleg shrimp</name>
    <name type="synonym">Litopenaeus vannamei</name>
    <dbReference type="NCBI Taxonomy" id="6689"/>
    <lineage>
        <taxon>Eukaryota</taxon>
        <taxon>Metazoa</taxon>
        <taxon>Ecdysozoa</taxon>
        <taxon>Arthropoda</taxon>
        <taxon>Crustacea</taxon>
        <taxon>Multicrustacea</taxon>
        <taxon>Malacostraca</taxon>
        <taxon>Eumalacostraca</taxon>
        <taxon>Eucarida</taxon>
        <taxon>Decapoda</taxon>
        <taxon>Dendrobranchiata</taxon>
        <taxon>Penaeoidea</taxon>
        <taxon>Penaeidae</taxon>
        <taxon>Penaeus</taxon>
    </lineage>
</organism>
<keyword evidence="16 22" id="KW-0472">Membrane</keyword>
<dbReference type="InterPro" id="IPR024571">
    <property type="entry name" value="ERAP1-like_C_dom"/>
</dbReference>
<dbReference type="InterPro" id="IPR001320">
    <property type="entry name" value="Iontro_rcpt_C"/>
</dbReference>
<keyword evidence="20" id="KW-0407">Ion channel</keyword>
<reference evidence="24 25" key="2">
    <citation type="submission" date="2019-01" db="EMBL/GenBank/DDBJ databases">
        <title>The decoding of complex shrimp genome reveals the adaptation for benthos swimmer, frequently molting mechanism and breeding impact on genome.</title>
        <authorList>
            <person name="Sun Y."/>
            <person name="Gao Y."/>
            <person name="Yu Y."/>
        </authorList>
    </citation>
    <scope>NUCLEOTIDE SEQUENCE [LARGE SCALE GENOMIC DNA]</scope>
    <source>
        <tissue evidence="24">Muscle</tissue>
    </source>
</reference>
<keyword evidence="14" id="KW-0482">Metalloprotease</keyword>
<dbReference type="Gene3D" id="1.10.287.70">
    <property type="match status" value="1"/>
</dbReference>
<evidence type="ECO:0000256" key="10">
    <source>
        <dbReference type="ARBA" id="ARBA00022723"/>
    </source>
</evidence>
<dbReference type="GO" id="GO:0005886">
    <property type="term" value="C:plasma membrane"/>
    <property type="evidence" value="ECO:0007669"/>
    <property type="project" value="UniProtKB-SubCell"/>
</dbReference>
<evidence type="ECO:0000256" key="8">
    <source>
        <dbReference type="ARBA" id="ARBA00022622"/>
    </source>
</evidence>
<dbReference type="FunFam" id="2.60.40.1910:FF:000008">
    <property type="entry name" value="Aminopeptidase"/>
    <property type="match status" value="1"/>
</dbReference>
<keyword evidence="7" id="KW-1003">Cell membrane</keyword>
<keyword evidence="9 22" id="KW-0812">Transmembrane</keyword>
<dbReference type="Gene3D" id="1.25.50.20">
    <property type="match status" value="1"/>
</dbReference>
<keyword evidence="19" id="KW-1071">Ligand-gated ion channel</keyword>